<proteinExistence type="predicted"/>
<dbReference type="PANTHER" id="PTHR22916:SF3">
    <property type="entry name" value="UDP-GLCNAC:BETAGAL BETA-1,3-N-ACETYLGLUCOSAMINYLTRANSFERASE-LIKE PROTEIN 1"/>
    <property type="match status" value="1"/>
</dbReference>
<dbReference type="GO" id="GO:0016758">
    <property type="term" value="F:hexosyltransferase activity"/>
    <property type="evidence" value="ECO:0007669"/>
    <property type="project" value="UniProtKB-ARBA"/>
</dbReference>
<organism evidence="2">
    <name type="scientific">Providencia alcalifaciens</name>
    <dbReference type="NCBI Taxonomy" id="126385"/>
    <lineage>
        <taxon>Bacteria</taxon>
        <taxon>Pseudomonadati</taxon>
        <taxon>Pseudomonadota</taxon>
        <taxon>Gammaproteobacteria</taxon>
        <taxon>Enterobacterales</taxon>
        <taxon>Morganellaceae</taxon>
        <taxon>Providencia</taxon>
    </lineage>
</organism>
<dbReference type="EMBL" id="HM583640">
    <property type="protein sequence ID" value="AEB61515.1"/>
    <property type="molecule type" value="Genomic_DNA"/>
</dbReference>
<dbReference type="AlphaFoldDB" id="F8RC08"/>
<gene>
    <name evidence="2" type="primary">wpaA</name>
</gene>
<name>F8RC08_9GAMM</name>
<dbReference type="Gene3D" id="3.90.550.10">
    <property type="entry name" value="Spore Coat Polysaccharide Biosynthesis Protein SpsA, Chain A"/>
    <property type="match status" value="1"/>
</dbReference>
<dbReference type="PANTHER" id="PTHR22916">
    <property type="entry name" value="GLYCOSYLTRANSFERASE"/>
    <property type="match status" value="1"/>
</dbReference>
<reference evidence="2" key="1">
    <citation type="journal article" date="2012" name="FEMS Immunol. Med. Microbiol.">
        <title>Structural, serological, and genetic characterization of the O-antigen of Providencia alcalifaciens O40.</title>
        <authorList>
            <person name="Ovchinnikova O.G."/>
            <person name="Liu B."/>
            <person name="Guo D."/>
            <person name="Kocharova N.A."/>
            <person name="Bialczak-Kokot M."/>
            <person name="Shashkov A.S."/>
            <person name="Feng L."/>
            <person name="Rozalski A."/>
            <person name="Wang L."/>
            <person name="Knirel Y.A."/>
        </authorList>
    </citation>
    <scope>NUCLEOTIDE SEQUENCE</scope>
</reference>
<evidence type="ECO:0000313" key="2">
    <source>
        <dbReference type="EMBL" id="AEB61515.1"/>
    </source>
</evidence>
<dbReference type="InterPro" id="IPR029044">
    <property type="entry name" value="Nucleotide-diphossugar_trans"/>
</dbReference>
<dbReference type="RefSeq" id="WP_154630609.1">
    <property type="nucleotide sequence ID" value="NZ_WLTX01000016.1"/>
</dbReference>
<dbReference type="SUPFAM" id="SSF53448">
    <property type="entry name" value="Nucleotide-diphospho-sugar transferases"/>
    <property type="match status" value="1"/>
</dbReference>
<accession>F8RC08</accession>
<evidence type="ECO:0000259" key="1">
    <source>
        <dbReference type="Pfam" id="PF00535"/>
    </source>
</evidence>
<dbReference type="InterPro" id="IPR001173">
    <property type="entry name" value="Glyco_trans_2-like"/>
</dbReference>
<protein>
    <submittedName>
        <fullName evidence="2">WpaA</fullName>
    </submittedName>
</protein>
<feature type="domain" description="Glycosyltransferase 2-like" evidence="1">
    <location>
        <begin position="7"/>
        <end position="153"/>
    </location>
</feature>
<sequence length="307" mass="35803">MNKEIISVGVLSYNSEKTILETLNSILSQDYGSKHIELLIGDDASTDNSQKIIKNWVDINRDAFHEVKILFQNRNKGVVNNFNFVCYNASSCWIKPIAADDILINNCITELVLFSKENKTAKCIFCKVQKFNEASNLGSYPRNNYYFNLTAEKQFQALLIDNFVPAPGAFLELNFLKKMGFAEKHISMEDYPLWLKITSKNSRLYLLEKELVKYRIGNSLSNSTNRLINTIINKDVYSCKIRYLKEYTGSKPMYLLLLWDIKLSRLNDFIRIYIFKNKKKPFYNFLSSIFRLLSPLFLMRKITFLSK</sequence>
<dbReference type="Pfam" id="PF00535">
    <property type="entry name" value="Glycos_transf_2"/>
    <property type="match status" value="1"/>
</dbReference>